<evidence type="ECO:0000256" key="1">
    <source>
        <dbReference type="SAM" id="MobiDB-lite"/>
    </source>
</evidence>
<dbReference type="OrthoDB" id="5406427at2759"/>
<accession>A0A3N4J6K8</accession>
<organism evidence="2 3">
    <name type="scientific">Choiromyces venosus 120613-1</name>
    <dbReference type="NCBI Taxonomy" id="1336337"/>
    <lineage>
        <taxon>Eukaryota</taxon>
        <taxon>Fungi</taxon>
        <taxon>Dikarya</taxon>
        <taxon>Ascomycota</taxon>
        <taxon>Pezizomycotina</taxon>
        <taxon>Pezizomycetes</taxon>
        <taxon>Pezizales</taxon>
        <taxon>Tuberaceae</taxon>
        <taxon>Choiromyces</taxon>
    </lineage>
</organism>
<feature type="compositionally biased region" description="Polar residues" evidence="1">
    <location>
        <begin position="362"/>
        <end position="379"/>
    </location>
</feature>
<dbReference type="Proteomes" id="UP000276215">
    <property type="component" value="Unassembled WGS sequence"/>
</dbReference>
<dbReference type="STRING" id="1336337.A0A3N4J6K8"/>
<feature type="region of interest" description="Disordered" evidence="1">
    <location>
        <begin position="280"/>
        <end position="314"/>
    </location>
</feature>
<evidence type="ECO:0000313" key="2">
    <source>
        <dbReference type="EMBL" id="RPA93815.1"/>
    </source>
</evidence>
<dbReference type="AlphaFoldDB" id="A0A3N4J6K8"/>
<gene>
    <name evidence="2" type="ORF">L873DRAFT_1703694</name>
</gene>
<feature type="compositionally biased region" description="Acidic residues" evidence="1">
    <location>
        <begin position="280"/>
        <end position="300"/>
    </location>
</feature>
<feature type="region of interest" description="Disordered" evidence="1">
    <location>
        <begin position="362"/>
        <end position="489"/>
    </location>
</feature>
<feature type="compositionally biased region" description="Low complexity" evidence="1">
    <location>
        <begin position="45"/>
        <end position="58"/>
    </location>
</feature>
<dbReference type="EMBL" id="ML120446">
    <property type="protein sequence ID" value="RPA93815.1"/>
    <property type="molecule type" value="Genomic_DNA"/>
</dbReference>
<reference evidence="2 3" key="1">
    <citation type="journal article" date="2018" name="Nat. Ecol. Evol.">
        <title>Pezizomycetes genomes reveal the molecular basis of ectomycorrhizal truffle lifestyle.</title>
        <authorList>
            <person name="Murat C."/>
            <person name="Payen T."/>
            <person name="Noel B."/>
            <person name="Kuo A."/>
            <person name="Morin E."/>
            <person name="Chen J."/>
            <person name="Kohler A."/>
            <person name="Krizsan K."/>
            <person name="Balestrini R."/>
            <person name="Da Silva C."/>
            <person name="Montanini B."/>
            <person name="Hainaut M."/>
            <person name="Levati E."/>
            <person name="Barry K.W."/>
            <person name="Belfiori B."/>
            <person name="Cichocki N."/>
            <person name="Clum A."/>
            <person name="Dockter R.B."/>
            <person name="Fauchery L."/>
            <person name="Guy J."/>
            <person name="Iotti M."/>
            <person name="Le Tacon F."/>
            <person name="Lindquist E.A."/>
            <person name="Lipzen A."/>
            <person name="Malagnac F."/>
            <person name="Mello A."/>
            <person name="Molinier V."/>
            <person name="Miyauchi S."/>
            <person name="Poulain J."/>
            <person name="Riccioni C."/>
            <person name="Rubini A."/>
            <person name="Sitrit Y."/>
            <person name="Splivallo R."/>
            <person name="Traeger S."/>
            <person name="Wang M."/>
            <person name="Zifcakova L."/>
            <person name="Wipf D."/>
            <person name="Zambonelli A."/>
            <person name="Paolocci F."/>
            <person name="Nowrousian M."/>
            <person name="Ottonello S."/>
            <person name="Baldrian P."/>
            <person name="Spatafora J.W."/>
            <person name="Henrissat B."/>
            <person name="Nagy L.G."/>
            <person name="Aury J.M."/>
            <person name="Wincker P."/>
            <person name="Grigoriev I.V."/>
            <person name="Bonfante P."/>
            <person name="Martin F.M."/>
        </authorList>
    </citation>
    <scope>NUCLEOTIDE SEQUENCE [LARGE SCALE GENOMIC DNA]</scope>
    <source>
        <strain evidence="2 3">120613-1</strain>
    </source>
</reference>
<feature type="compositionally biased region" description="Basic residues" evidence="1">
    <location>
        <begin position="117"/>
        <end position="130"/>
    </location>
</feature>
<protein>
    <submittedName>
        <fullName evidence="2">Uncharacterized protein</fullName>
    </submittedName>
</protein>
<feature type="region of interest" description="Disordered" evidence="1">
    <location>
        <begin position="1"/>
        <end position="170"/>
    </location>
</feature>
<feature type="compositionally biased region" description="Polar residues" evidence="1">
    <location>
        <begin position="430"/>
        <end position="446"/>
    </location>
</feature>
<proteinExistence type="predicted"/>
<feature type="compositionally biased region" description="Polar residues" evidence="1">
    <location>
        <begin position="1"/>
        <end position="15"/>
    </location>
</feature>
<sequence length="535" mass="57354">MTQPTSALRATSDRPSTAGAILLTPPNIVIDSKAGEVVVPSLKRPATASPSLSSAPGSTNNSPTKPSPCKKMHKKALSDYSPLVGTGSFADNLDLPSTSASDEVLTPSEGPSESTGKKQKKKKKKSKKQIKNWAGTILGKGRGLRHSKRQLGALPRRSPTPPLPRSEHKLGDNEWISAAWNESYVLMPVDDSLGANAGSENIVMDTGAESPIIDLDAALGPFKTPIGPSAGFAAARRRRMHSAVGLKGNGYFHRRSESMPEMQLFSLSEHEDDGHMADVFEEDEEEDSEESSESEDDEEEGKMSGGEGLGIGIKVVDGDGANWQEDVVMEWGSDDLGRPILRRGSAGDRDLEWKSESSLLSANTSLNPKSSTTSINSINCPPEIEVEPSSPPSFSGRKGAPADIITPQSSSSTVILPAHFQPPTYPQPLDSPSTFVTAASNPNTPLQLDFPGDEYADSASSFDPYADFLGEPGPEMRMSVDDVPSLTSSSSTMTIGGLYANMPSTPLNELKEKVPSTKKEKSKRWSKVWTFWKLK</sequence>
<name>A0A3N4J6K8_9PEZI</name>
<keyword evidence="3" id="KW-1185">Reference proteome</keyword>
<evidence type="ECO:0000313" key="3">
    <source>
        <dbReference type="Proteomes" id="UP000276215"/>
    </source>
</evidence>